<dbReference type="PANTHER" id="PTHR23131">
    <property type="entry name" value="ENDORIBONUCLEASE LACTB2"/>
    <property type="match status" value="1"/>
</dbReference>
<dbReference type="InterPro" id="IPR050662">
    <property type="entry name" value="Sec-metab_biosynth-thioest"/>
</dbReference>
<gene>
    <name evidence="2" type="ORF">BkAM31D_02980</name>
</gene>
<dbReference type="CDD" id="cd07725">
    <property type="entry name" value="TTHA1429-like_MBL-fold"/>
    <property type="match status" value="1"/>
</dbReference>
<proteinExistence type="predicted"/>
<dbReference type="RefSeq" id="WP_235820524.1">
    <property type="nucleotide sequence ID" value="NZ_CP020814.1"/>
</dbReference>
<dbReference type="Gene3D" id="1.10.10.10">
    <property type="entry name" value="Winged helix-like DNA-binding domain superfamily/Winged helix DNA-binding domain"/>
    <property type="match status" value="1"/>
</dbReference>
<sequence>MKIEIEQIEEYGYRIGVPIPFPMKYVYCYLLKDKDHFVLIDVGLNYPPAREMWEGVFRELNIQPTDIKTIYLTHFHPDHSGLCGWMQEKTGANVLMSETDKKMIERVWGEGSVQTVQLKEMIIDYGVPEQLSAAIIDHMEKLTKHVLPLPRISSISSEVEINGNNWEVIHTPGHSAGHICFYQEVDKILIAGDHVLDKITPNISVWPGSSQDPLHEYMDSLRKIKSLSTKRVYSAHGKVVEDLAGRVDELIAHHEFRLAKMEELADSRTAYEIAEHLFAHKELSPHQWRFAIAETIAHLHYLEKENRIKRKETTPIVYERQVKKV</sequence>
<name>A0A1X9MEP0_9BACI</name>
<dbReference type="GO" id="GO:0016787">
    <property type="term" value="F:hydrolase activity"/>
    <property type="evidence" value="ECO:0007669"/>
    <property type="project" value="UniProtKB-KW"/>
</dbReference>
<feature type="domain" description="Metallo-beta-lactamase" evidence="1">
    <location>
        <begin position="25"/>
        <end position="236"/>
    </location>
</feature>
<dbReference type="SUPFAM" id="SSF56281">
    <property type="entry name" value="Metallo-hydrolase/oxidoreductase"/>
    <property type="match status" value="1"/>
</dbReference>
<accession>A0A1X9MEP0</accession>
<dbReference type="Pfam" id="PF00753">
    <property type="entry name" value="Lactamase_B"/>
    <property type="match status" value="1"/>
</dbReference>
<evidence type="ECO:0000259" key="1">
    <source>
        <dbReference type="SMART" id="SM00849"/>
    </source>
</evidence>
<evidence type="ECO:0000313" key="2">
    <source>
        <dbReference type="EMBL" id="ARK28902.1"/>
    </source>
</evidence>
<dbReference type="Proteomes" id="UP000193006">
    <property type="component" value="Chromosome"/>
</dbReference>
<dbReference type="SMART" id="SM00849">
    <property type="entry name" value="Lactamase_B"/>
    <property type="match status" value="1"/>
</dbReference>
<dbReference type="STRING" id="199441.BkAM31D_02980"/>
<dbReference type="InterPro" id="IPR036388">
    <property type="entry name" value="WH-like_DNA-bd_sf"/>
</dbReference>
<evidence type="ECO:0000313" key="3">
    <source>
        <dbReference type="Proteomes" id="UP000193006"/>
    </source>
</evidence>
<keyword evidence="2" id="KW-0378">Hydrolase</keyword>
<dbReference type="InterPro" id="IPR048933">
    <property type="entry name" value="B_lactamase-like_C"/>
</dbReference>
<dbReference type="PANTHER" id="PTHR23131:SF4">
    <property type="entry name" value="METALLO-BETA-LACTAMASE SUPERFAMILY POTEIN"/>
    <property type="match status" value="1"/>
</dbReference>
<protein>
    <submittedName>
        <fullName evidence="2">Hydroxyacylglutathione hydrolase</fullName>
    </submittedName>
</protein>
<dbReference type="KEGG" id="bkw:BkAM31D_02980"/>
<dbReference type="EMBL" id="CP020814">
    <property type="protein sequence ID" value="ARK28902.1"/>
    <property type="molecule type" value="Genomic_DNA"/>
</dbReference>
<dbReference type="Pfam" id="PF21221">
    <property type="entry name" value="B_lactamase-like_C"/>
    <property type="match status" value="1"/>
</dbReference>
<reference evidence="2 3" key="1">
    <citation type="submission" date="2017-04" db="EMBL/GenBank/DDBJ databases">
        <title>Bacillus krulwichiae AM31D Genome sequencing and assembly.</title>
        <authorList>
            <person name="Krulwich T.A."/>
            <person name="Anastor L."/>
            <person name="Ehrlich R."/>
            <person name="Ehrlich G.D."/>
            <person name="Janto B."/>
        </authorList>
    </citation>
    <scope>NUCLEOTIDE SEQUENCE [LARGE SCALE GENOMIC DNA]</scope>
    <source>
        <strain evidence="2 3">AM31D</strain>
    </source>
</reference>
<dbReference type="Gene3D" id="3.60.15.10">
    <property type="entry name" value="Ribonuclease Z/Hydroxyacylglutathione hydrolase-like"/>
    <property type="match status" value="1"/>
</dbReference>
<dbReference type="AlphaFoldDB" id="A0A1X9MEP0"/>
<dbReference type="InterPro" id="IPR001279">
    <property type="entry name" value="Metallo-B-lactamas"/>
</dbReference>
<organism evidence="2 3">
    <name type="scientific">Halalkalibacter krulwichiae</name>
    <dbReference type="NCBI Taxonomy" id="199441"/>
    <lineage>
        <taxon>Bacteria</taxon>
        <taxon>Bacillati</taxon>
        <taxon>Bacillota</taxon>
        <taxon>Bacilli</taxon>
        <taxon>Bacillales</taxon>
        <taxon>Bacillaceae</taxon>
        <taxon>Halalkalibacter</taxon>
    </lineage>
</organism>
<keyword evidence="3" id="KW-1185">Reference proteome</keyword>
<dbReference type="InterPro" id="IPR036866">
    <property type="entry name" value="RibonucZ/Hydroxyglut_hydro"/>
</dbReference>